<dbReference type="InterPro" id="IPR006584">
    <property type="entry name" value="Cellulose-bd_IV"/>
</dbReference>
<dbReference type="PROSITE" id="PS51318">
    <property type="entry name" value="TAT"/>
    <property type="match status" value="1"/>
</dbReference>
<feature type="domain" description="PKD" evidence="3">
    <location>
        <begin position="703"/>
        <end position="786"/>
    </location>
</feature>
<evidence type="ECO:0000256" key="2">
    <source>
        <dbReference type="SAM" id="SignalP"/>
    </source>
</evidence>
<dbReference type="PROSITE" id="PS51175">
    <property type="entry name" value="CBM6"/>
    <property type="match status" value="1"/>
</dbReference>
<keyword evidence="6" id="KW-1185">Reference proteome</keyword>
<dbReference type="CDD" id="cd04084">
    <property type="entry name" value="CBM6_xylanase-like"/>
    <property type="match status" value="1"/>
</dbReference>
<dbReference type="Pfam" id="PF18911">
    <property type="entry name" value="PKD_4"/>
    <property type="match status" value="2"/>
</dbReference>
<proteinExistence type="predicted"/>
<dbReference type="InterPro" id="IPR029010">
    <property type="entry name" value="ThuA-like"/>
</dbReference>
<dbReference type="Pfam" id="PF07995">
    <property type="entry name" value="GSDH"/>
    <property type="match status" value="1"/>
</dbReference>
<dbReference type="SUPFAM" id="SSF49785">
    <property type="entry name" value="Galactose-binding domain-like"/>
    <property type="match status" value="1"/>
</dbReference>
<feature type="signal peptide" evidence="2">
    <location>
        <begin position="1"/>
        <end position="30"/>
    </location>
</feature>
<name>A0A4R7I569_9ACTN</name>
<dbReference type="Gene3D" id="2.60.120.200">
    <property type="match status" value="2"/>
</dbReference>
<dbReference type="SUPFAM" id="SSF49299">
    <property type="entry name" value="PKD domain"/>
    <property type="match status" value="2"/>
</dbReference>
<dbReference type="NCBIfam" id="NF047446">
    <property type="entry name" value="barrel_OmpL47"/>
    <property type="match status" value="1"/>
</dbReference>
<feature type="chain" id="PRO_5038580609" evidence="2">
    <location>
        <begin position="31"/>
        <end position="2006"/>
    </location>
</feature>
<evidence type="ECO:0000259" key="3">
    <source>
        <dbReference type="PROSITE" id="PS50093"/>
    </source>
</evidence>
<dbReference type="CDD" id="cd00146">
    <property type="entry name" value="PKD"/>
    <property type="match status" value="2"/>
</dbReference>
<dbReference type="Gene3D" id="2.60.120.260">
    <property type="entry name" value="Galactose-binding domain-like"/>
    <property type="match status" value="1"/>
</dbReference>
<protein>
    <submittedName>
        <fullName evidence="5">Uncharacterized protein DUF1349</fullName>
    </submittedName>
</protein>
<dbReference type="InterPro" id="IPR000601">
    <property type="entry name" value="PKD_dom"/>
</dbReference>
<dbReference type="InterPro" id="IPR006311">
    <property type="entry name" value="TAT_signal"/>
</dbReference>
<dbReference type="Gene3D" id="2.60.40.10">
    <property type="entry name" value="Immunoglobulins"/>
    <property type="match status" value="2"/>
</dbReference>
<dbReference type="SMART" id="SM00089">
    <property type="entry name" value="PKD"/>
    <property type="match status" value="2"/>
</dbReference>
<dbReference type="PROSITE" id="PS50093">
    <property type="entry name" value="PKD"/>
    <property type="match status" value="2"/>
</dbReference>
<dbReference type="InterPro" id="IPR058094">
    <property type="entry name" value="Ig-like_OmpL47-like"/>
</dbReference>
<evidence type="ECO:0000259" key="4">
    <source>
        <dbReference type="PROSITE" id="PS51175"/>
    </source>
</evidence>
<dbReference type="PANTHER" id="PTHR40469:SF2">
    <property type="entry name" value="GALACTOSE-BINDING DOMAIN-LIKE SUPERFAMILY PROTEIN"/>
    <property type="match status" value="1"/>
</dbReference>
<feature type="domain" description="CBM6" evidence="4">
    <location>
        <begin position="900"/>
        <end position="1036"/>
    </location>
</feature>
<dbReference type="Pfam" id="PF06283">
    <property type="entry name" value="ThuA"/>
    <property type="match status" value="1"/>
</dbReference>
<dbReference type="GO" id="GO:0030246">
    <property type="term" value="F:carbohydrate binding"/>
    <property type="evidence" value="ECO:0007669"/>
    <property type="project" value="InterPro"/>
</dbReference>
<dbReference type="EMBL" id="SOAU01000001">
    <property type="protein sequence ID" value="TDT18139.1"/>
    <property type="molecule type" value="Genomic_DNA"/>
</dbReference>
<dbReference type="Gene3D" id="2.120.10.30">
    <property type="entry name" value="TolB, C-terminal domain"/>
    <property type="match status" value="1"/>
</dbReference>
<dbReference type="InterPro" id="IPR008979">
    <property type="entry name" value="Galactose-bd-like_sf"/>
</dbReference>
<dbReference type="SMART" id="SM00606">
    <property type="entry name" value="CBD_IV"/>
    <property type="match status" value="1"/>
</dbReference>
<dbReference type="InterPro" id="IPR035986">
    <property type="entry name" value="PKD_dom_sf"/>
</dbReference>
<dbReference type="InterPro" id="IPR012938">
    <property type="entry name" value="Glc/Sorbosone_DH"/>
</dbReference>
<keyword evidence="1 2" id="KW-0732">Signal</keyword>
<dbReference type="InterPro" id="IPR005084">
    <property type="entry name" value="CBM6"/>
</dbReference>
<dbReference type="SUPFAM" id="SSF49899">
    <property type="entry name" value="Concanavalin A-like lectins/glucanases"/>
    <property type="match status" value="2"/>
</dbReference>
<evidence type="ECO:0000313" key="5">
    <source>
        <dbReference type="EMBL" id="TDT18139.1"/>
    </source>
</evidence>
<dbReference type="PANTHER" id="PTHR40469">
    <property type="entry name" value="SECRETED GLYCOSYL HYDROLASE"/>
    <property type="match status" value="1"/>
</dbReference>
<dbReference type="InterPro" id="IPR011042">
    <property type="entry name" value="6-blade_b-propeller_TolB-like"/>
</dbReference>
<dbReference type="InterPro" id="IPR011041">
    <property type="entry name" value="Quinoprot_gluc/sorb_DH_b-prop"/>
</dbReference>
<dbReference type="Gene3D" id="3.40.50.880">
    <property type="match status" value="1"/>
</dbReference>
<evidence type="ECO:0000313" key="6">
    <source>
        <dbReference type="Proteomes" id="UP000294558"/>
    </source>
</evidence>
<dbReference type="Proteomes" id="UP000294558">
    <property type="component" value="Unassembled WGS sequence"/>
</dbReference>
<dbReference type="InterPro" id="IPR013783">
    <property type="entry name" value="Ig-like_fold"/>
</dbReference>
<organism evidence="5 6">
    <name type="scientific">Ilumatobacter fluminis</name>
    <dbReference type="NCBI Taxonomy" id="467091"/>
    <lineage>
        <taxon>Bacteria</taxon>
        <taxon>Bacillati</taxon>
        <taxon>Actinomycetota</taxon>
        <taxon>Acidimicrobiia</taxon>
        <taxon>Acidimicrobiales</taxon>
        <taxon>Ilumatobacteraceae</taxon>
        <taxon>Ilumatobacter</taxon>
    </lineage>
</organism>
<dbReference type="RefSeq" id="WP_133870374.1">
    <property type="nucleotide sequence ID" value="NZ_SOAU01000001.1"/>
</dbReference>
<dbReference type="SUPFAM" id="SSF50952">
    <property type="entry name" value="Soluble quinoprotein glucose dehydrogenase"/>
    <property type="match status" value="1"/>
</dbReference>
<accession>A0A4R7I569</accession>
<dbReference type="InterPro" id="IPR013320">
    <property type="entry name" value="ConA-like_dom_sf"/>
</dbReference>
<sequence>MNTRRRLVAMVAALATTLGLLVVPVTPAAAQEATDHSILVFSKTAAFRHGSIETGVQAIEDLGAANGVTVDATEDATAFTEENLSQYSAVIWMSTTGDVLNADQQAAFESYIQSGGGYVGIHAASDTEYSWPWYADLVGAYFAGHPAVQEATVVTEDHVHPSTAHLDTEWARTDEWYNFDRNPRVDVHVLQSLDESTYNAGGSAMGIDHPITWCHDYDGGRSWFTGHGHTNATFAEPDFLDLLWGGIEYAAGIAAGDCGATDWDNFQKVTLDDNTSNPMTLEVAPDGRVFYIDRNGAVRIIHTDGSITQAGSVDVYTGQEFGLIGLALDPDFENNGFIYLTYSPDDGIPHDQVSRFTMVGDTFDTATEVVVLDIPTQRDQCCHAGGEIEFDSQGNLYIATGDNTNPFASSGYAPIDERDGRSAWDAQGTSANSNALMGKVLRITPQPDGSYTIPDGNLFDEALDTDDLTRPEIYAMGFRNPFRIGIDPLTDKLLLADYGPDAGSANANRGPDGRVEWNIVDQPGFYGWPYCVGDNTPYIDFDFETSTSGSAFDCTNGPVNDSPNNTGISQLPAPIAADQWYGKSSTGTPEIGTGGAPMAGPVYRYDPASTSEVKWPEYWDGKAIFGEWNRTTNGMFSFQVDDDVDGVEKINQMFPGDTFRRLMAFDFGPDGALYFIEWGSGFGGNNADSGIYRMEYAGNARTPIARLTADVTNGPLPLEVNFASTGSYDPDGGPVTTEWDFDGDGTTDSTDPNPTHTYTVAGDYQARLIVTDDEGVTASSTVTITAGNTAPVITIDTPPNGGFMSFGDTISYSVTVTDAEDGTIDCDRVITQPALGHDEHAHGYEQYAGCSGSFPIPGDTGHVGANIFGIVTVTYTDDGGANGAGSLTTQEIVELRLRHTEAEYFAETGRVAGGVGTDNPGVQTEGTTDVGGGQNIGFIQDGDWWSLEPANLTGIDTVDVRIASARSGGVLEIRTDAPDGPLVGSTTITGTGGWQSWQTVTIDLDDDVTSDSVYFVADAPSGDTGYLFNVNWMEFQGVGVSENRAPAVSVSATPVEGTAPLEVAFTATATDPDGDTDLSYDWTFGDGAVGTGENPTHVYGSPGDYTATVTVTDPSGAAGTASIDVSVTPGAIDECLAGRSDDFLGSLLDTDRWTVVRESQELRVEDSHLVIPLTATDIYGANNTDTPNIVLQPLPSGAVTITTKVTGRFYDAYEQGGLILYQDDDNYMKFVFEGRTTSGENAANRVFQFVSEADGSPNETNSPAVGAGFPDTAYLQLRIDAAGIVEGFHSTDGVTWTSMGVTGDVSGYTHAQMGLMALAGNNRNEDEEASFDWFSVTPDDTAGSAGPNDEFDGTTLDLCRWNRSVRLDDTAYAVTDGALVLETGNGDIYQGTATDPTNFILQDQPGDEWTVETKLDTSQLAERYQQAGLMVYVDDDHYVKWNMLATNTAGNAVTTNLEFRNEIDGTIAGPNSNVNGVARGDLWLRLSRSGDTFSASYSLDGTTWTDAANPVTNALVAANGAVGVFTIGTNQSAPVPVAFDYFRVVEEPVDTTPPAISASLHGAFTGTILPAVGSDLAGSAEMIVTSTQTTMTADLTGLEPEGEFSAHLHVGTCAAVEAHYMDDPDGPMAPPNELWLRDPGQNTFVADSSGAASPSGDAPWAARSTAQAVMVHAGDTGLPRGCATLDTSSGEVQVVLDAADDLPGQVYVEYRVGGGEWSEYTTAVTVSEPGDHVVEFRASDTAGNVSEVGTATFSIRAPLTLDAVTVDPATPDGADGWYVGPVTVAGVASDPAATVEFSVDGAPFAAGDDGSVVVGGDGAHTVAVRAVRGDETTDSTTVEFAIDATAPVVTVDGVADGGSAGNAGAVAVSAEDATSGVASLTVALDGVTVGTEFGLDGLALGQHTLTATAVDVAGNATTSTIVFTVVTSYGDIDALITRYVDEGRLDPATADSLRGDLDKSLGFAERGKSKQAKQWVQRAIDTAVGIPDAGVRGVLVSSLTDLYQQV</sequence>
<reference evidence="5 6" key="1">
    <citation type="submission" date="2019-03" db="EMBL/GenBank/DDBJ databases">
        <title>Sequencing the genomes of 1000 actinobacteria strains.</title>
        <authorList>
            <person name="Klenk H.-P."/>
        </authorList>
    </citation>
    <scope>NUCLEOTIDE SEQUENCE [LARGE SCALE GENOMIC DNA]</scope>
    <source>
        <strain evidence="5 6">DSM 18936</strain>
    </source>
</reference>
<dbReference type="Pfam" id="PF03422">
    <property type="entry name" value="CBM_6"/>
    <property type="match status" value="1"/>
</dbReference>
<dbReference type="OrthoDB" id="6402258at2"/>
<dbReference type="SUPFAM" id="SSF52317">
    <property type="entry name" value="Class I glutamine amidotransferase-like"/>
    <property type="match status" value="1"/>
</dbReference>
<dbReference type="InterPro" id="IPR022409">
    <property type="entry name" value="PKD/Chitinase_dom"/>
</dbReference>
<dbReference type="InterPro" id="IPR029062">
    <property type="entry name" value="Class_I_gatase-like"/>
</dbReference>
<gene>
    <name evidence="5" type="ORF">BDK89_3755</name>
</gene>
<dbReference type="InterPro" id="IPR041542">
    <property type="entry name" value="GH43_C2"/>
</dbReference>
<dbReference type="GO" id="GO:0005975">
    <property type="term" value="P:carbohydrate metabolic process"/>
    <property type="evidence" value="ECO:0007669"/>
    <property type="project" value="UniProtKB-ARBA"/>
</dbReference>
<dbReference type="Pfam" id="PF17851">
    <property type="entry name" value="GH43_C2"/>
    <property type="match status" value="2"/>
</dbReference>
<feature type="domain" description="PKD" evidence="3">
    <location>
        <begin position="1046"/>
        <end position="1128"/>
    </location>
</feature>
<comment type="caution">
    <text evidence="5">The sequence shown here is derived from an EMBL/GenBank/DDBJ whole genome shotgun (WGS) entry which is preliminary data.</text>
</comment>
<evidence type="ECO:0000256" key="1">
    <source>
        <dbReference type="ARBA" id="ARBA00022729"/>
    </source>
</evidence>